<evidence type="ECO:0000256" key="1">
    <source>
        <dbReference type="SAM" id="MobiDB-lite"/>
    </source>
</evidence>
<feature type="compositionally biased region" description="Pro residues" evidence="1">
    <location>
        <begin position="82"/>
        <end position="102"/>
    </location>
</feature>
<protein>
    <submittedName>
        <fullName evidence="2">Clumping factor B-like</fullName>
    </submittedName>
</protein>
<organism evidence="2">
    <name type="scientific">Nicotiana tabacum</name>
    <name type="common">Common tobacco</name>
    <dbReference type="NCBI Taxonomy" id="4097"/>
    <lineage>
        <taxon>Eukaryota</taxon>
        <taxon>Viridiplantae</taxon>
        <taxon>Streptophyta</taxon>
        <taxon>Embryophyta</taxon>
        <taxon>Tracheophyta</taxon>
        <taxon>Spermatophyta</taxon>
        <taxon>Magnoliopsida</taxon>
        <taxon>eudicotyledons</taxon>
        <taxon>Gunneridae</taxon>
        <taxon>Pentapetalae</taxon>
        <taxon>asterids</taxon>
        <taxon>lamiids</taxon>
        <taxon>Solanales</taxon>
        <taxon>Solanaceae</taxon>
        <taxon>Nicotianoideae</taxon>
        <taxon>Nicotianeae</taxon>
        <taxon>Nicotiana</taxon>
    </lineage>
</organism>
<name>A0A1S4A7Z1_TOBAC</name>
<dbReference type="PaxDb" id="4097-A0A1S4A7Z1"/>
<feature type="compositionally biased region" description="Acidic residues" evidence="1">
    <location>
        <begin position="109"/>
        <end position="119"/>
    </location>
</feature>
<proteinExistence type="predicted"/>
<gene>
    <name evidence="2" type="primary">LOC107794747</name>
</gene>
<feature type="compositionally biased region" description="Basic and acidic residues" evidence="1">
    <location>
        <begin position="134"/>
        <end position="161"/>
    </location>
</feature>
<dbReference type="AlphaFoldDB" id="A0A1S4A7Z1"/>
<reference evidence="2" key="1">
    <citation type="submission" date="2025-08" db="UniProtKB">
        <authorList>
            <consortium name="RefSeq"/>
        </authorList>
    </citation>
    <scope>IDENTIFICATION</scope>
</reference>
<feature type="region of interest" description="Disordered" evidence="1">
    <location>
        <begin position="47"/>
        <end position="161"/>
    </location>
</feature>
<accession>A0A1S4A7Z1</accession>
<dbReference type="KEGG" id="nta:107794747"/>
<dbReference type="RefSeq" id="XP_016472758.1">
    <property type="nucleotide sequence ID" value="XM_016617272.1"/>
</dbReference>
<sequence>MDRTDKLVNILTGKDTLDICNELEDGDTLDIYVTHAAPLCVVNINEASKGVGGSNSGAFKSTNVLEEEEDNESESESAPTHEPTPSPSPCPSPSPEPAPVPAPSREQESGVDSESDFDNSEGKDDNENDSDFDNSDRDKSDGVDLHVSDDKDYGSDVHEEFVEYKDELKKYRRKMSERPKDRGDINLGDAGVDIGFDELRTGSKQDRYTGLVGTDEPYFGSSDAESFPSDAEDEFDEEHKEKIAAKRRKKALIFGPTVKKIT</sequence>
<feature type="compositionally biased region" description="Acidic residues" evidence="1">
    <location>
        <begin position="65"/>
        <end position="75"/>
    </location>
</feature>
<feature type="region of interest" description="Disordered" evidence="1">
    <location>
        <begin position="207"/>
        <end position="233"/>
    </location>
</feature>
<evidence type="ECO:0000313" key="2">
    <source>
        <dbReference type="RefSeq" id="XP_016472758.1"/>
    </source>
</evidence>
<dbReference type="OrthoDB" id="1243005at2759"/>